<name>A0A8I0Q4T0_MORMO</name>
<feature type="transmembrane region" description="Helical" evidence="1">
    <location>
        <begin position="33"/>
        <end position="53"/>
    </location>
</feature>
<feature type="non-terminal residue" evidence="2">
    <location>
        <position position="77"/>
    </location>
</feature>
<dbReference type="Proteomes" id="UP000650477">
    <property type="component" value="Unassembled WGS sequence"/>
</dbReference>
<accession>A0A8I0Q4T0</accession>
<feature type="transmembrane region" description="Helical" evidence="1">
    <location>
        <begin position="6"/>
        <end position="21"/>
    </location>
</feature>
<evidence type="ECO:0000313" key="2">
    <source>
        <dbReference type="EMBL" id="MBE8614930.1"/>
    </source>
</evidence>
<reference evidence="2" key="1">
    <citation type="submission" date="2017-12" db="EMBL/GenBank/DDBJ databases">
        <title>Genome sequencing and analysis.</title>
        <authorList>
            <person name="Huang Y.-T."/>
        </authorList>
    </citation>
    <scope>NUCLEOTIDE SEQUENCE</scope>
    <source>
        <strain evidence="2">VGH116</strain>
    </source>
</reference>
<evidence type="ECO:0000256" key="1">
    <source>
        <dbReference type="SAM" id="Phobius"/>
    </source>
</evidence>
<proteinExistence type="predicted"/>
<sequence>MNWPQITFIFLIAFGLGVTAIKHGEPRNDKYSFWWQLVINMLIAWLLWCGGFFSQAGAAQPPQAALKYRSELIRNAR</sequence>
<keyword evidence="1" id="KW-1133">Transmembrane helix</keyword>
<organism evidence="2 3">
    <name type="scientific">Morganella morganii</name>
    <name type="common">Proteus morganii</name>
    <dbReference type="NCBI Taxonomy" id="582"/>
    <lineage>
        <taxon>Bacteria</taxon>
        <taxon>Pseudomonadati</taxon>
        <taxon>Pseudomonadota</taxon>
        <taxon>Gammaproteobacteria</taxon>
        <taxon>Enterobacterales</taxon>
        <taxon>Morganellaceae</taxon>
        <taxon>Morganella</taxon>
    </lineage>
</organism>
<dbReference type="EMBL" id="PKLF01000129">
    <property type="protein sequence ID" value="MBE8614930.1"/>
    <property type="molecule type" value="Genomic_DNA"/>
</dbReference>
<keyword evidence="1" id="KW-0472">Membrane</keyword>
<evidence type="ECO:0000313" key="3">
    <source>
        <dbReference type="Proteomes" id="UP000650477"/>
    </source>
</evidence>
<protein>
    <submittedName>
        <fullName evidence="2">Lytic murein transglycosylase</fullName>
    </submittedName>
</protein>
<dbReference type="AlphaFoldDB" id="A0A8I0Q4T0"/>
<keyword evidence="1" id="KW-0812">Transmembrane</keyword>
<gene>
    <name evidence="2" type="ORF">CYG68_21705</name>
</gene>
<comment type="caution">
    <text evidence="2">The sequence shown here is derived from an EMBL/GenBank/DDBJ whole genome shotgun (WGS) entry which is preliminary data.</text>
</comment>